<reference evidence="8" key="1">
    <citation type="submission" date="2019-08" db="EMBL/GenBank/DDBJ databases">
        <authorList>
            <person name="Kucharzyk K."/>
            <person name="Murdoch R.W."/>
            <person name="Higgins S."/>
            <person name="Loffler F."/>
        </authorList>
    </citation>
    <scope>NUCLEOTIDE SEQUENCE</scope>
</reference>
<gene>
    <name evidence="8" type="primary">prmC_11</name>
    <name evidence="8" type="ORF">SDC9_18638</name>
</gene>
<dbReference type="InterPro" id="IPR050320">
    <property type="entry name" value="N5-glutamine_MTase"/>
</dbReference>
<comment type="caution">
    <text evidence="8">The sequence shown here is derived from an EMBL/GenBank/DDBJ whole genome shotgun (WGS) entry which is preliminary data.</text>
</comment>
<protein>
    <recommendedName>
        <fullName evidence="1">peptide chain release factor N(5)-glutamine methyltransferase</fullName>
        <ecNumber evidence="1">2.1.1.297</ecNumber>
    </recommendedName>
</protein>
<evidence type="ECO:0000256" key="1">
    <source>
        <dbReference type="ARBA" id="ARBA00012771"/>
    </source>
</evidence>
<dbReference type="InterPro" id="IPR004556">
    <property type="entry name" value="HemK-like"/>
</dbReference>
<sequence length="285" mass="33190">MRIKSNRIEDILKFALQELEGIYSENEIKQMTYSLITHFCNIPKTSILANNKQAVLESELLKLNFAIKDLKKEKPLQYIMGYTDFYNIKLNLNHKVLIPRPETEELVDMIIKENKGKKDLKIADFGCGSGAIALSLKNNIPDSEIWAFDIEDNAINQTKENAQALNLDINIEKKDLLKDNFSDYNFDIIVSNPPYVMEKEKSLMRDNVLKHEPHQALFVKDEDPLIFYQAIEKIAQKNLKPKGKIYMEINESLSERTKKVFKDYDTKIIKDLFDKYRFISAEKLT</sequence>
<dbReference type="Pfam" id="PF17827">
    <property type="entry name" value="PrmC_N"/>
    <property type="match status" value="1"/>
</dbReference>
<evidence type="ECO:0000259" key="7">
    <source>
        <dbReference type="Pfam" id="PF17827"/>
    </source>
</evidence>
<dbReference type="InterPro" id="IPR002052">
    <property type="entry name" value="DNA_methylase_N6_adenine_CS"/>
</dbReference>
<feature type="domain" description="Release factor glutamine methyltransferase N-terminal" evidence="7">
    <location>
        <begin position="11"/>
        <end position="81"/>
    </location>
</feature>
<dbReference type="SUPFAM" id="SSF53335">
    <property type="entry name" value="S-adenosyl-L-methionine-dependent methyltransferases"/>
    <property type="match status" value="1"/>
</dbReference>
<evidence type="ECO:0000313" key="8">
    <source>
        <dbReference type="EMBL" id="MPL72845.1"/>
    </source>
</evidence>
<dbReference type="NCBIfam" id="TIGR03534">
    <property type="entry name" value="RF_mod_PrmC"/>
    <property type="match status" value="1"/>
</dbReference>
<dbReference type="PANTHER" id="PTHR18895:SF74">
    <property type="entry name" value="MTRF1L RELEASE FACTOR GLUTAMINE METHYLTRANSFERASE"/>
    <property type="match status" value="1"/>
</dbReference>
<dbReference type="EMBL" id="VSSQ01000068">
    <property type="protein sequence ID" value="MPL72845.1"/>
    <property type="molecule type" value="Genomic_DNA"/>
</dbReference>
<keyword evidence="2 8" id="KW-0489">Methyltransferase</keyword>
<dbReference type="InterPro" id="IPR019874">
    <property type="entry name" value="RF_methyltr_PrmC"/>
</dbReference>
<dbReference type="GO" id="GO:0032259">
    <property type="term" value="P:methylation"/>
    <property type="evidence" value="ECO:0007669"/>
    <property type="project" value="UniProtKB-KW"/>
</dbReference>
<keyword evidence="4" id="KW-0949">S-adenosyl-L-methionine</keyword>
<dbReference type="InterPro" id="IPR007848">
    <property type="entry name" value="Small_mtfrase_dom"/>
</dbReference>
<evidence type="ECO:0000256" key="2">
    <source>
        <dbReference type="ARBA" id="ARBA00022603"/>
    </source>
</evidence>
<dbReference type="GO" id="GO:0003676">
    <property type="term" value="F:nucleic acid binding"/>
    <property type="evidence" value="ECO:0007669"/>
    <property type="project" value="InterPro"/>
</dbReference>
<dbReference type="GO" id="GO:0102559">
    <property type="term" value="F:peptide chain release factor N(5)-glutamine methyltransferase activity"/>
    <property type="evidence" value="ECO:0007669"/>
    <property type="project" value="UniProtKB-EC"/>
</dbReference>
<evidence type="ECO:0000259" key="6">
    <source>
        <dbReference type="Pfam" id="PF05175"/>
    </source>
</evidence>
<evidence type="ECO:0000256" key="4">
    <source>
        <dbReference type="ARBA" id="ARBA00022691"/>
    </source>
</evidence>
<dbReference type="Gene3D" id="3.40.50.150">
    <property type="entry name" value="Vaccinia Virus protein VP39"/>
    <property type="match status" value="1"/>
</dbReference>
<accession>A0A644U0T6</accession>
<dbReference type="AlphaFoldDB" id="A0A644U0T6"/>
<dbReference type="Pfam" id="PF05175">
    <property type="entry name" value="MTS"/>
    <property type="match status" value="1"/>
</dbReference>
<dbReference type="InterPro" id="IPR040758">
    <property type="entry name" value="PrmC_N"/>
</dbReference>
<comment type="catalytic activity">
    <reaction evidence="5">
        <text>L-glutaminyl-[peptide chain release factor] + S-adenosyl-L-methionine = N(5)-methyl-L-glutaminyl-[peptide chain release factor] + S-adenosyl-L-homocysteine + H(+)</text>
        <dbReference type="Rhea" id="RHEA:42896"/>
        <dbReference type="Rhea" id="RHEA-COMP:10271"/>
        <dbReference type="Rhea" id="RHEA-COMP:10272"/>
        <dbReference type="ChEBI" id="CHEBI:15378"/>
        <dbReference type="ChEBI" id="CHEBI:30011"/>
        <dbReference type="ChEBI" id="CHEBI:57856"/>
        <dbReference type="ChEBI" id="CHEBI:59789"/>
        <dbReference type="ChEBI" id="CHEBI:61891"/>
        <dbReference type="EC" id="2.1.1.297"/>
    </reaction>
</comment>
<dbReference type="PROSITE" id="PS00092">
    <property type="entry name" value="N6_MTASE"/>
    <property type="match status" value="1"/>
</dbReference>
<evidence type="ECO:0000256" key="3">
    <source>
        <dbReference type="ARBA" id="ARBA00022679"/>
    </source>
</evidence>
<dbReference type="Gene3D" id="1.10.8.10">
    <property type="entry name" value="DNA helicase RuvA subunit, C-terminal domain"/>
    <property type="match status" value="1"/>
</dbReference>
<dbReference type="PANTHER" id="PTHR18895">
    <property type="entry name" value="HEMK METHYLTRANSFERASE"/>
    <property type="match status" value="1"/>
</dbReference>
<keyword evidence="3 8" id="KW-0808">Transferase</keyword>
<dbReference type="CDD" id="cd02440">
    <property type="entry name" value="AdoMet_MTases"/>
    <property type="match status" value="1"/>
</dbReference>
<proteinExistence type="predicted"/>
<dbReference type="EC" id="2.1.1.297" evidence="1"/>
<dbReference type="InterPro" id="IPR029063">
    <property type="entry name" value="SAM-dependent_MTases_sf"/>
</dbReference>
<name>A0A644U0T6_9ZZZZ</name>
<dbReference type="NCBIfam" id="TIGR00536">
    <property type="entry name" value="hemK_fam"/>
    <property type="match status" value="1"/>
</dbReference>
<organism evidence="8">
    <name type="scientific">bioreactor metagenome</name>
    <dbReference type="NCBI Taxonomy" id="1076179"/>
    <lineage>
        <taxon>unclassified sequences</taxon>
        <taxon>metagenomes</taxon>
        <taxon>ecological metagenomes</taxon>
    </lineage>
</organism>
<evidence type="ECO:0000256" key="5">
    <source>
        <dbReference type="ARBA" id="ARBA00048391"/>
    </source>
</evidence>
<feature type="domain" description="Methyltransferase small" evidence="6">
    <location>
        <begin position="118"/>
        <end position="202"/>
    </location>
</feature>